<organism evidence="1">
    <name type="scientific">uncultured Caudovirales phage</name>
    <dbReference type="NCBI Taxonomy" id="2100421"/>
    <lineage>
        <taxon>Viruses</taxon>
        <taxon>Duplodnaviria</taxon>
        <taxon>Heunggongvirae</taxon>
        <taxon>Uroviricota</taxon>
        <taxon>Caudoviricetes</taxon>
        <taxon>Peduoviridae</taxon>
        <taxon>Maltschvirus</taxon>
        <taxon>Maltschvirus maltsch</taxon>
    </lineage>
</organism>
<accession>A0A6J5M4S8</accession>
<name>A0A6J5M4S8_9CAUD</name>
<reference evidence="1" key="1">
    <citation type="submission" date="2020-04" db="EMBL/GenBank/DDBJ databases">
        <authorList>
            <person name="Chiriac C."/>
            <person name="Salcher M."/>
            <person name="Ghai R."/>
            <person name="Kavagutti S V."/>
        </authorList>
    </citation>
    <scope>NUCLEOTIDE SEQUENCE</scope>
</reference>
<evidence type="ECO:0000313" key="1">
    <source>
        <dbReference type="EMBL" id="CAB4141708.1"/>
    </source>
</evidence>
<dbReference type="EMBL" id="LR796395">
    <property type="protein sequence ID" value="CAB4141708.1"/>
    <property type="molecule type" value="Genomic_DNA"/>
</dbReference>
<gene>
    <name evidence="1" type="ORF">UFOVP424_17</name>
</gene>
<sequence>MFPKQAITPLLENVIEDNPSYKFPIEFINKELTSMFLEPLEFDYFMIQSYRKLKREFGETIAHIFLQVIEMKLKTRERDIYSLSVPEYQAEMENFLSTLENIYITKIDKKSPDGEMMSAMV</sequence>
<proteinExistence type="predicted"/>
<protein>
    <submittedName>
        <fullName evidence="1">Uncharacterized protein</fullName>
    </submittedName>
</protein>